<keyword evidence="2" id="KW-1185">Reference proteome</keyword>
<gene>
    <name evidence="1" type="ORF">GPUH_LOCUS16832</name>
</gene>
<dbReference type="Proteomes" id="UP000271098">
    <property type="component" value="Unassembled WGS sequence"/>
</dbReference>
<sequence>MPCLRKRVLDLPIPKVPELGLRSSMVHNGASQRTLSPRNITYCTEGDGGATTTVPESTVLPAKTSNLSMVASESSEEHNDELDTTANLEVVLFRRL</sequence>
<organism evidence="3">
    <name type="scientific">Gongylonema pulchrum</name>
    <dbReference type="NCBI Taxonomy" id="637853"/>
    <lineage>
        <taxon>Eukaryota</taxon>
        <taxon>Metazoa</taxon>
        <taxon>Ecdysozoa</taxon>
        <taxon>Nematoda</taxon>
        <taxon>Chromadorea</taxon>
        <taxon>Rhabditida</taxon>
        <taxon>Spirurina</taxon>
        <taxon>Spiruromorpha</taxon>
        <taxon>Spiruroidea</taxon>
        <taxon>Gongylonematidae</taxon>
        <taxon>Gongylonema</taxon>
    </lineage>
</organism>
<dbReference type="WBParaSite" id="GPUH_0001685401-mRNA-1">
    <property type="protein sequence ID" value="GPUH_0001685401-mRNA-1"/>
    <property type="gene ID" value="GPUH_0001685401"/>
</dbReference>
<dbReference type="EMBL" id="UYRT01084290">
    <property type="protein sequence ID" value="VDN28638.1"/>
    <property type="molecule type" value="Genomic_DNA"/>
</dbReference>
<dbReference type="AlphaFoldDB" id="A0A183E791"/>
<evidence type="ECO:0000313" key="1">
    <source>
        <dbReference type="EMBL" id="VDN28638.1"/>
    </source>
</evidence>
<evidence type="ECO:0000313" key="3">
    <source>
        <dbReference type="WBParaSite" id="GPUH_0001685401-mRNA-1"/>
    </source>
</evidence>
<name>A0A183E791_9BILA</name>
<protein>
    <submittedName>
        <fullName evidence="1 3">Uncharacterized protein</fullName>
    </submittedName>
</protein>
<accession>A0A183E791</accession>
<proteinExistence type="predicted"/>
<reference evidence="1 2" key="2">
    <citation type="submission" date="2018-11" db="EMBL/GenBank/DDBJ databases">
        <authorList>
            <consortium name="Pathogen Informatics"/>
        </authorList>
    </citation>
    <scope>NUCLEOTIDE SEQUENCE [LARGE SCALE GENOMIC DNA]</scope>
</reference>
<evidence type="ECO:0000313" key="2">
    <source>
        <dbReference type="Proteomes" id="UP000271098"/>
    </source>
</evidence>
<reference evidence="3" key="1">
    <citation type="submission" date="2016-06" db="UniProtKB">
        <authorList>
            <consortium name="WormBaseParasite"/>
        </authorList>
    </citation>
    <scope>IDENTIFICATION</scope>
</reference>